<dbReference type="InterPro" id="IPR006143">
    <property type="entry name" value="RND_pump_MFP"/>
</dbReference>
<feature type="chain" id="PRO_5003503155" evidence="5">
    <location>
        <begin position="28"/>
        <end position="408"/>
    </location>
</feature>
<keyword evidence="3" id="KW-0175">Coiled coil</keyword>
<dbReference type="FunFam" id="2.40.420.20:FF:000001">
    <property type="entry name" value="Efflux RND transporter periplasmic adaptor subunit"/>
    <property type="match status" value="1"/>
</dbReference>
<dbReference type="eggNOG" id="COG0845">
    <property type="taxonomic scope" value="Bacteria"/>
</dbReference>
<dbReference type="PROSITE" id="PS51257">
    <property type="entry name" value="PROKAR_LIPOPROTEIN"/>
    <property type="match status" value="1"/>
</dbReference>
<dbReference type="NCBIfam" id="TIGR01730">
    <property type="entry name" value="RND_mfp"/>
    <property type="match status" value="1"/>
</dbReference>
<evidence type="ECO:0000256" key="1">
    <source>
        <dbReference type="ARBA" id="ARBA00004196"/>
    </source>
</evidence>
<dbReference type="Gene3D" id="2.40.30.170">
    <property type="match status" value="1"/>
</dbReference>
<keyword evidence="5" id="KW-0732">Signal</keyword>
<evidence type="ECO:0000259" key="6">
    <source>
        <dbReference type="Pfam" id="PF25876"/>
    </source>
</evidence>
<dbReference type="Pfam" id="PF25917">
    <property type="entry name" value="BSH_RND"/>
    <property type="match status" value="1"/>
</dbReference>
<feature type="region of interest" description="Disordered" evidence="4">
    <location>
        <begin position="377"/>
        <end position="408"/>
    </location>
</feature>
<evidence type="ECO:0000256" key="5">
    <source>
        <dbReference type="SAM" id="SignalP"/>
    </source>
</evidence>
<feature type="compositionally biased region" description="Polar residues" evidence="4">
    <location>
        <begin position="383"/>
        <end position="401"/>
    </location>
</feature>
<dbReference type="PANTHER" id="PTHR30158">
    <property type="entry name" value="ACRA/E-RELATED COMPONENT OF DRUG EFFLUX TRANSPORTER"/>
    <property type="match status" value="1"/>
</dbReference>
<evidence type="ECO:0000256" key="2">
    <source>
        <dbReference type="ARBA" id="ARBA00009477"/>
    </source>
</evidence>
<proteinExistence type="inferred from homology"/>
<dbReference type="GO" id="GO:0005886">
    <property type="term" value="C:plasma membrane"/>
    <property type="evidence" value="ECO:0007669"/>
    <property type="project" value="UniProtKB-SubCell"/>
</dbReference>
<dbReference type="Gene3D" id="1.10.287.470">
    <property type="entry name" value="Helix hairpin bin"/>
    <property type="match status" value="1"/>
</dbReference>
<dbReference type="InterPro" id="IPR058625">
    <property type="entry name" value="MdtA-like_BSH"/>
</dbReference>
<dbReference type="InterPro" id="IPR058626">
    <property type="entry name" value="MdtA-like_b-barrel"/>
</dbReference>
<dbReference type="GO" id="GO:0046677">
    <property type="term" value="P:response to antibiotic"/>
    <property type="evidence" value="ECO:0007669"/>
    <property type="project" value="TreeGrafter"/>
</dbReference>
<sequence length="408" mass="43888">MRFSGNSKTSPRCDMAPLILLAMLLLAGCDRNPNGQAPRPTPEVSTVTIAPQKVLLSTELSGRTSAFRIAEIRPRVNGLIEKRLFAEGSNVKAGQILYQIDIAPFEAAFNNATAALAEAQAKLPATRSRAERYKNLLRHSALSQQDYDDAASSLNQLLANINSLQASVETARINLGYTKVTAPISGRIGKSSVTDGAIVTAYQATALAAIQQLDPIYVDVPQSTAEMLRIKTRLKQGLVDPEGKDHNKVSLIQEDGTPYPLEGTLQFSDVSVDPTTGSVIVRLVFPNPDGEILPGMFVKAIIKEGVNNQAILLSQQGVSRDSKGNPFALIVNAENKVERRDLILDRAIGNDWLVTSGLAPGDRVIVEGLQMLRPGTQVKATPFTETKTGRNQTADSGVQTSGRHEGGR</sequence>
<dbReference type="EMBL" id="CM001368">
    <property type="protein sequence ID" value="EHJ47046.1"/>
    <property type="molecule type" value="Genomic_DNA"/>
</dbReference>
<comment type="subcellular location">
    <subcellularLocation>
        <location evidence="1">Cell envelope</location>
    </subcellularLocation>
</comment>
<reference evidence="11" key="1">
    <citation type="journal article" date="2015" name="Genome Announc.">
        <title>High-Quality Draft Genome Sequence of Desulfovibrio carbinoliphilus FW-101-2B, an Organic Acid-Oxidizing Sulfate-Reducing Bacterium Isolated from Uranium(VI)-Contaminated Groundwater.</title>
        <authorList>
            <person name="Ramsay B.D."/>
            <person name="Hwang C."/>
            <person name="Woo H.L."/>
            <person name="Carroll S.L."/>
            <person name="Lucas S."/>
            <person name="Han J."/>
            <person name="Lapidus A.L."/>
            <person name="Cheng J.F."/>
            <person name="Goodwin L.A."/>
            <person name="Pitluck S."/>
            <person name="Peters L."/>
            <person name="Chertkov O."/>
            <person name="Held B."/>
            <person name="Detter J.C."/>
            <person name="Han C.S."/>
            <person name="Tapia R."/>
            <person name="Land M.L."/>
            <person name="Hauser L.J."/>
            <person name="Kyrpides N.C."/>
            <person name="Ivanova N.N."/>
            <person name="Mikhailova N."/>
            <person name="Pagani I."/>
            <person name="Woyke T."/>
            <person name="Arkin A.P."/>
            <person name="Dehal P."/>
            <person name="Chivian D."/>
            <person name="Criddle C.S."/>
            <person name="Wu W."/>
            <person name="Chakraborty R."/>
            <person name="Hazen T.C."/>
            <person name="Fields M.W."/>
        </authorList>
    </citation>
    <scope>NUCLEOTIDE SEQUENCE [LARGE SCALE GENOMIC DNA]</scope>
    <source>
        <strain evidence="11">FW-101-2B</strain>
    </source>
</reference>
<evidence type="ECO:0000256" key="4">
    <source>
        <dbReference type="SAM" id="MobiDB-lite"/>
    </source>
</evidence>
<protein>
    <submittedName>
        <fullName evidence="10">Efflux transporter, RND family, MFP subunit</fullName>
    </submittedName>
</protein>
<gene>
    <name evidence="10" type="ORF">DFW101_1032</name>
</gene>
<dbReference type="InterPro" id="IPR058624">
    <property type="entry name" value="MdtA-like_HH"/>
</dbReference>
<evidence type="ECO:0000259" key="8">
    <source>
        <dbReference type="Pfam" id="PF25944"/>
    </source>
</evidence>
<feature type="domain" description="Multidrug resistance protein MdtA-like barrel-sandwich hybrid" evidence="7">
    <location>
        <begin position="68"/>
        <end position="211"/>
    </location>
</feature>
<dbReference type="Gene3D" id="2.40.420.20">
    <property type="match status" value="1"/>
</dbReference>
<feature type="domain" description="Multidrug resistance protein MdtA-like beta-barrel" evidence="8">
    <location>
        <begin position="215"/>
        <end position="305"/>
    </location>
</feature>
<dbReference type="PANTHER" id="PTHR30158:SF3">
    <property type="entry name" value="MULTIDRUG EFFLUX PUMP SUBUNIT ACRA-RELATED"/>
    <property type="match status" value="1"/>
</dbReference>
<organism evidence="10 11">
    <name type="scientific">Solidesulfovibrio carbinoliphilus subsp. oakridgensis</name>
    <dbReference type="NCBI Taxonomy" id="694327"/>
    <lineage>
        <taxon>Bacteria</taxon>
        <taxon>Pseudomonadati</taxon>
        <taxon>Thermodesulfobacteriota</taxon>
        <taxon>Desulfovibrionia</taxon>
        <taxon>Desulfovibrionales</taxon>
        <taxon>Desulfovibrionaceae</taxon>
        <taxon>Solidesulfovibrio</taxon>
    </lineage>
</organism>
<evidence type="ECO:0000259" key="9">
    <source>
        <dbReference type="Pfam" id="PF25967"/>
    </source>
</evidence>
<dbReference type="Pfam" id="PF25876">
    <property type="entry name" value="HH_MFP_RND"/>
    <property type="match status" value="1"/>
</dbReference>
<feature type="coiled-coil region" evidence="3">
    <location>
        <begin position="116"/>
        <end position="174"/>
    </location>
</feature>
<comment type="similarity">
    <text evidence="2">Belongs to the membrane fusion protein (MFP) (TC 8.A.1) family.</text>
</comment>
<evidence type="ECO:0000313" key="11">
    <source>
        <dbReference type="Proteomes" id="UP000004662"/>
    </source>
</evidence>
<dbReference type="InterPro" id="IPR058627">
    <property type="entry name" value="MdtA-like_C"/>
</dbReference>
<dbReference type="OrthoDB" id="9772050at2"/>
<dbReference type="AlphaFoldDB" id="G7Q630"/>
<feature type="domain" description="Multidrug resistance protein MdtA-like alpha-helical hairpin" evidence="6">
    <location>
        <begin position="110"/>
        <end position="178"/>
    </location>
</feature>
<keyword evidence="11" id="KW-1185">Reference proteome</keyword>
<dbReference type="STRING" id="694327.DFW101_1032"/>
<dbReference type="HOGENOM" id="CLU_018816_2_1_7"/>
<dbReference type="SUPFAM" id="SSF111369">
    <property type="entry name" value="HlyD-like secretion proteins"/>
    <property type="match status" value="1"/>
</dbReference>
<name>G7Q630_9BACT</name>
<dbReference type="Gene3D" id="2.40.50.100">
    <property type="match status" value="1"/>
</dbReference>
<evidence type="ECO:0000259" key="7">
    <source>
        <dbReference type="Pfam" id="PF25917"/>
    </source>
</evidence>
<feature type="domain" description="Multidrug resistance protein MdtA-like C-terminal permuted SH3" evidence="9">
    <location>
        <begin position="309"/>
        <end position="370"/>
    </location>
</feature>
<dbReference type="Pfam" id="PF25944">
    <property type="entry name" value="Beta-barrel_RND"/>
    <property type="match status" value="1"/>
</dbReference>
<evidence type="ECO:0000256" key="3">
    <source>
        <dbReference type="SAM" id="Coils"/>
    </source>
</evidence>
<accession>G7Q630</accession>
<evidence type="ECO:0000313" key="10">
    <source>
        <dbReference type="EMBL" id="EHJ47046.1"/>
    </source>
</evidence>
<dbReference type="Proteomes" id="UP000004662">
    <property type="component" value="Chromosome"/>
</dbReference>
<feature type="signal peptide" evidence="5">
    <location>
        <begin position="1"/>
        <end position="27"/>
    </location>
</feature>
<dbReference type="GO" id="GO:0022857">
    <property type="term" value="F:transmembrane transporter activity"/>
    <property type="evidence" value="ECO:0007669"/>
    <property type="project" value="InterPro"/>
</dbReference>
<dbReference type="Pfam" id="PF25967">
    <property type="entry name" value="RND-MFP_C"/>
    <property type="match status" value="1"/>
</dbReference>